<keyword evidence="2" id="KW-0812">Transmembrane</keyword>
<dbReference type="Proteomes" id="UP001281761">
    <property type="component" value="Unassembled WGS sequence"/>
</dbReference>
<dbReference type="EMBL" id="JARBJD010000168">
    <property type="protein sequence ID" value="KAK2948801.1"/>
    <property type="molecule type" value="Genomic_DNA"/>
</dbReference>
<dbReference type="Gene3D" id="1.10.510.10">
    <property type="entry name" value="Transferase(Phosphotransferase) domain 1"/>
    <property type="match status" value="1"/>
</dbReference>
<dbReference type="InterPro" id="IPR001245">
    <property type="entry name" value="Ser-Thr/Tyr_kinase_cat_dom"/>
</dbReference>
<dbReference type="SUPFAM" id="SSF51126">
    <property type="entry name" value="Pectin lyase-like"/>
    <property type="match status" value="1"/>
</dbReference>
<evidence type="ECO:0000259" key="3">
    <source>
        <dbReference type="PROSITE" id="PS50011"/>
    </source>
</evidence>
<feature type="domain" description="Protein kinase" evidence="3">
    <location>
        <begin position="1380"/>
        <end position="1774"/>
    </location>
</feature>
<comment type="caution">
    <text evidence="4">The sequence shown here is derived from an EMBL/GenBank/DDBJ whole genome shotgun (WGS) entry which is preliminary data.</text>
</comment>
<name>A0ABQ9X8F7_9EUKA</name>
<feature type="compositionally biased region" description="Low complexity" evidence="1">
    <location>
        <begin position="1635"/>
        <end position="1645"/>
    </location>
</feature>
<feature type="region of interest" description="Disordered" evidence="1">
    <location>
        <begin position="1635"/>
        <end position="1670"/>
    </location>
</feature>
<proteinExistence type="predicted"/>
<dbReference type="SUPFAM" id="SSF56112">
    <property type="entry name" value="Protein kinase-like (PK-like)"/>
    <property type="match status" value="1"/>
</dbReference>
<reference evidence="4 5" key="1">
    <citation type="journal article" date="2022" name="bioRxiv">
        <title>Genomics of Preaxostyla Flagellates Illuminates Evolutionary Transitions and the Path Towards Mitochondrial Loss.</title>
        <authorList>
            <person name="Novak L.V.F."/>
            <person name="Treitli S.C."/>
            <person name="Pyrih J."/>
            <person name="Halakuc P."/>
            <person name="Pipaliya S.V."/>
            <person name="Vacek V."/>
            <person name="Brzon O."/>
            <person name="Soukal P."/>
            <person name="Eme L."/>
            <person name="Dacks J.B."/>
            <person name="Karnkowska A."/>
            <person name="Elias M."/>
            <person name="Hampl V."/>
        </authorList>
    </citation>
    <scope>NUCLEOTIDE SEQUENCE [LARGE SCALE GENOMIC DNA]</scope>
    <source>
        <strain evidence="4">NAU3</strain>
        <tissue evidence="4">Gut</tissue>
    </source>
</reference>
<evidence type="ECO:0000313" key="5">
    <source>
        <dbReference type="Proteomes" id="UP001281761"/>
    </source>
</evidence>
<feature type="compositionally biased region" description="Polar residues" evidence="1">
    <location>
        <begin position="1651"/>
        <end position="1666"/>
    </location>
</feature>
<keyword evidence="2" id="KW-1133">Transmembrane helix</keyword>
<dbReference type="InterPro" id="IPR011050">
    <property type="entry name" value="Pectin_lyase_fold/virulence"/>
</dbReference>
<dbReference type="InterPro" id="IPR011009">
    <property type="entry name" value="Kinase-like_dom_sf"/>
</dbReference>
<keyword evidence="2" id="KW-0472">Membrane</keyword>
<evidence type="ECO:0000256" key="2">
    <source>
        <dbReference type="SAM" id="Phobius"/>
    </source>
</evidence>
<dbReference type="PROSITE" id="PS50011">
    <property type="entry name" value="PROTEIN_KINASE_DOM"/>
    <property type="match status" value="1"/>
</dbReference>
<organism evidence="4 5">
    <name type="scientific">Blattamonas nauphoetae</name>
    <dbReference type="NCBI Taxonomy" id="2049346"/>
    <lineage>
        <taxon>Eukaryota</taxon>
        <taxon>Metamonada</taxon>
        <taxon>Preaxostyla</taxon>
        <taxon>Oxymonadida</taxon>
        <taxon>Blattamonas</taxon>
    </lineage>
</organism>
<dbReference type="InterPro" id="IPR000719">
    <property type="entry name" value="Prot_kinase_dom"/>
</dbReference>
<sequence>MSSLNIDCNSDLQFVATINESNVVLSNCTVISNCFCSPFQVIPPLHGMESTLSVFECIYTSSRSSTILPLSSPLEADVSSSTLSNSESYSYSRSLLHIPFTITAIGLSLEHTHLLLATGPLFDFGASLNQPHSINSVFTTLQSAVFTNMTSPRRSNQNVRIGSLSSQRFLKSIVRDTSNHLYGTVCADINSGGHIICVNSSFSHCQTFVNPETISEHFTKEDRLDLNQPPRYIILLCTFDQCESLEMGGAIVCRTSVEINVTQCSFKECRSDQDGGAIGIDATQSPFFIFELRQTCFVSCSAKGAGGSIRIGECESHNIVQCIFMKSESERGGGGILLCGWNAFTPTNSISECVFDECRTTSQQPAEGGGAILYLNTLHVTLDGVHFIDCASGLYQGHDIMLCDGASSNNIHGCFSTSENPHVSFTNGDEVENVFHKLEWNSDVTEVTASKMNEGEEVVGARLSTIEHSVLLLLLDNSNLGMPWDSNPLEPRLIAIQIGTEMMPLQTGTTLVPVGEKGLLRSTVTECKVVRAYLPRSACRIEIIDPLPIEPAEIVVLGAEIQVDTSEETGTIALTAWAIQSLTFDAFISGFTSPLQFEFEDALLNQTKSKKVDISFLEGDNTLKLNGNYFIVDVIPDYPFSRPLIYPYPFPIPLPEPILTSVTPSYSPDKKTLTFSFAGKYFREAYTFVFRGNGPIYPSLSVNVNFDQKSSGSTTLTLFHITPTLINVQYNTTYQLSYYTGPNSKFYGEPPSISFTTITAPCRITALTSVAYEGQMNTVLVSISSIGMLTTETYEIILENTLDGTDTPTVEATFTSSTTGSFTSSLYPTRTLSFGATYKIKSVTKKEGDGEEVYWEPDIRMTIDDEPPRIISASGSITGENQATIELAGLELSDGSYKVTLTPPSGPPLTTIDTPSKVGNGPITFEHAVGSSGSGVILLDTSYTVSVSLNAVPVFVNDNVTLKIVAPTGGVETASFVYLNSLKTAGSIRIGGQSLTPHRPYEITLNTTQTFRITFDSATGGDSSAILLGDNGELNFGQEYKIESIISVDLVGEAREIVSLNSQLTFEIDPRSDSATLFIDAASTDSTGICGDRLSPCQTVEAAWGVMERVGFSRPTLAVIDSASHAAPIVVRSGMSTDINRESTGQPSIRIPATASMGEKDGMIVVEGTLEIEHVKIEIANTNQDFVYLFAKSSTVSLSSCRLSGSVQTTNHANTERTTDTTNKQHQNEVEHLCSWSSGVIQLSKSSLTLSNTQIINFEQGALNVDGGDVTIDAGTFRDNSPSLSSFPSYRRNIHCSGDATIEVGSLVGGDGSGDQHVSAWMLVEDECVLKGDDARPKSPLFEPILSNESKSVLNKTEKLFEVEIVGSTMIPCDLSLIVFEMTKSKKEGNHTTIDLTTDSTTFLSDVRITLKLPLSNLTTLDSSLEWQARLSFGDNQTTDTSFVIQKRISERLAESARDNMKWWLPLVLVLSSLFIIIIVVIVILWRRHHKTQRLTKDDEQPKEELEDIKYEEEPQVTVNPVTLGGSSVSVDETKEMEDQVEETVEITGDEALLCEGKFQFTLVDRTQTLYQRLHIENQRVEKRRVGLAVARGLRQVMSHYKATDVLSKLNSHWVMFDRNGRTCLRLSEPAAFQLPSPHPTLLQPTPHPSNSLDDTQQPSTPQNTIPKPPIVDQATLRWNAPEQSKQNGVDGRTIDTRQVAVFRLGLVLYEIETGLVPFGEQDAVNANRALCVGTLPKMDGVGEDMKNLIQDCITVNPEERPDISTVISCLAQIEETKEEGDGMNSEDS</sequence>
<evidence type="ECO:0000256" key="1">
    <source>
        <dbReference type="SAM" id="MobiDB-lite"/>
    </source>
</evidence>
<evidence type="ECO:0000313" key="4">
    <source>
        <dbReference type="EMBL" id="KAK2948801.1"/>
    </source>
</evidence>
<keyword evidence="5" id="KW-1185">Reference proteome</keyword>
<accession>A0ABQ9X8F7</accession>
<protein>
    <recommendedName>
        <fullName evidence="3">Protein kinase domain-containing protein</fullName>
    </recommendedName>
</protein>
<feature type="transmembrane region" description="Helical" evidence="2">
    <location>
        <begin position="1463"/>
        <end position="1486"/>
    </location>
</feature>
<gene>
    <name evidence="4" type="ORF">BLNAU_16251</name>
</gene>
<dbReference type="Pfam" id="PF07714">
    <property type="entry name" value="PK_Tyr_Ser-Thr"/>
    <property type="match status" value="1"/>
</dbReference>